<gene>
    <name evidence="2" type="ORF">ED208_08700</name>
</gene>
<dbReference type="Proteomes" id="UP000282106">
    <property type="component" value="Unassembled WGS sequence"/>
</dbReference>
<reference evidence="2 3" key="1">
    <citation type="submission" date="2018-10" db="EMBL/GenBank/DDBJ databases">
        <authorList>
            <person name="Chen W.-M."/>
        </authorList>
    </citation>
    <scope>NUCLEOTIDE SEQUENCE [LARGE SCALE GENOMIC DNA]</scope>
    <source>
        <strain evidence="2 3">THS-13</strain>
    </source>
</reference>
<dbReference type="Pfam" id="PF25559">
    <property type="entry name" value="DUF7931"/>
    <property type="match status" value="1"/>
</dbReference>
<organism evidence="2 3">
    <name type="scientific">Stagnimonas aquatica</name>
    <dbReference type="NCBI Taxonomy" id="2689987"/>
    <lineage>
        <taxon>Bacteria</taxon>
        <taxon>Pseudomonadati</taxon>
        <taxon>Pseudomonadota</taxon>
        <taxon>Gammaproteobacteria</taxon>
        <taxon>Nevskiales</taxon>
        <taxon>Nevskiaceae</taxon>
        <taxon>Stagnimonas</taxon>
    </lineage>
</organism>
<protein>
    <recommendedName>
        <fullName evidence="1">DUF7931 domain-containing protein</fullName>
    </recommendedName>
</protein>
<feature type="domain" description="DUF7931" evidence="1">
    <location>
        <begin position="12"/>
        <end position="157"/>
    </location>
</feature>
<dbReference type="InterPro" id="IPR057691">
    <property type="entry name" value="DUF7931"/>
</dbReference>
<name>A0A3N0VE32_9GAMM</name>
<evidence type="ECO:0000259" key="1">
    <source>
        <dbReference type="Pfam" id="PF25559"/>
    </source>
</evidence>
<dbReference type="EMBL" id="RJVO01000003">
    <property type="protein sequence ID" value="ROH91037.1"/>
    <property type="molecule type" value="Genomic_DNA"/>
</dbReference>
<evidence type="ECO:0000313" key="3">
    <source>
        <dbReference type="Proteomes" id="UP000282106"/>
    </source>
</evidence>
<dbReference type="RefSeq" id="WP_123211492.1">
    <property type="nucleotide sequence ID" value="NZ_RJVO01000003.1"/>
</dbReference>
<sequence length="159" mass="18095">MSEAVAVEGLEGFAATALAAVGGARREVLLLSLELDPRLYGSAELVEAVQRFALSSERAELRLLLNRTELARRGHPLIALARRLPSRIQIRQLSPERRRDRLDELLIVDGRHLLQRKDARELLSRWQTEAPAVAKREREDYIQLWEESEPAADLRELSI</sequence>
<evidence type="ECO:0000313" key="2">
    <source>
        <dbReference type="EMBL" id="ROH91037.1"/>
    </source>
</evidence>
<keyword evidence="3" id="KW-1185">Reference proteome</keyword>
<dbReference type="AlphaFoldDB" id="A0A3N0VE32"/>
<accession>A0A3N0VE32</accession>
<comment type="caution">
    <text evidence="2">The sequence shown here is derived from an EMBL/GenBank/DDBJ whole genome shotgun (WGS) entry which is preliminary data.</text>
</comment>
<proteinExistence type="predicted"/>
<dbReference type="InParanoid" id="A0A3N0VE32"/>